<keyword evidence="2" id="KW-1185">Reference proteome</keyword>
<gene>
    <name evidence="1" type="ORF">LKD37_16780</name>
</gene>
<evidence type="ECO:0000313" key="2">
    <source>
        <dbReference type="Proteomes" id="UP001199319"/>
    </source>
</evidence>
<dbReference type="EMBL" id="JAJEPW010000111">
    <property type="protein sequence ID" value="MCC2131127.1"/>
    <property type="molecule type" value="Genomic_DNA"/>
</dbReference>
<dbReference type="RefSeq" id="WP_302930240.1">
    <property type="nucleotide sequence ID" value="NZ_JAJEPW010000111.1"/>
</dbReference>
<comment type="caution">
    <text evidence="1">The sequence shown here is derived from an EMBL/GenBank/DDBJ whole genome shotgun (WGS) entry which is preliminary data.</text>
</comment>
<name>A0AAE3AI96_9FIRM</name>
<accession>A0AAE3AI96</accession>
<organism evidence="1 2">
    <name type="scientific">Brotocaccenecus cirricatena</name>
    <dbReference type="NCBI Taxonomy" id="3064195"/>
    <lineage>
        <taxon>Bacteria</taxon>
        <taxon>Bacillati</taxon>
        <taxon>Bacillota</taxon>
        <taxon>Clostridia</taxon>
        <taxon>Eubacteriales</taxon>
        <taxon>Oscillospiraceae</taxon>
        <taxon>Brotocaccenecus</taxon>
    </lineage>
</organism>
<reference evidence="1" key="1">
    <citation type="submission" date="2021-10" db="EMBL/GenBank/DDBJ databases">
        <title>Anaerobic single-cell dispensing facilitates the cultivation of human gut bacteria.</title>
        <authorList>
            <person name="Afrizal A."/>
        </authorList>
    </citation>
    <scope>NUCLEOTIDE SEQUENCE</scope>
    <source>
        <strain evidence="1">CLA-AA-H272</strain>
    </source>
</reference>
<dbReference type="Proteomes" id="UP001199319">
    <property type="component" value="Unassembled WGS sequence"/>
</dbReference>
<proteinExistence type="predicted"/>
<feature type="non-terminal residue" evidence="1">
    <location>
        <position position="181"/>
    </location>
</feature>
<evidence type="ECO:0000313" key="1">
    <source>
        <dbReference type="EMBL" id="MCC2131127.1"/>
    </source>
</evidence>
<dbReference type="AlphaFoldDB" id="A0AAE3AI96"/>
<sequence>MRHVLFACPGRSCDEYFVIFYIYNGFIPIYDLNFIGTEEFPETIVGGLAGAAGGGNKPSPVLPDKGNGMEHDAVENRDGRGDGGTQLAIFHIIGRGVRLVNTGSLLEALGGNFHGGNVPVIGGTGRDKGGCPGIFFQVGQKIRIVLIVLGGDVHRDASQVETKFHRRYFWGVWVVGVVGVV</sequence>
<protein>
    <submittedName>
        <fullName evidence="1">Uncharacterized protein</fullName>
    </submittedName>
</protein>